<dbReference type="Proteomes" id="UP000828048">
    <property type="component" value="Chromosome 3"/>
</dbReference>
<evidence type="ECO:0000313" key="1">
    <source>
        <dbReference type="EMBL" id="KAH7858498.1"/>
    </source>
</evidence>
<accession>A0ACB7YYA8</accession>
<sequence>MSYHINHVLLLALTLMAMHQSPVGQSVTLAIGSVFIFNQVPGPLNIHCKSAYRDFGPRTLPIFDVFEFNVSVVIGKSEVYSCDMSSRNLHGRFDLFDSMTDWTTERCGIKNFDCSWKVAEDGIFLFSAEKRDYVAQYPWSK</sequence>
<comment type="caution">
    <text evidence="1">The sequence shown here is derived from an EMBL/GenBank/DDBJ whole genome shotgun (WGS) entry which is preliminary data.</text>
</comment>
<evidence type="ECO:0000313" key="2">
    <source>
        <dbReference type="Proteomes" id="UP000828048"/>
    </source>
</evidence>
<gene>
    <name evidence="1" type="ORF">Vadar_024557</name>
</gene>
<name>A0ACB7YYA8_9ERIC</name>
<organism evidence="1 2">
    <name type="scientific">Vaccinium darrowii</name>
    <dbReference type="NCBI Taxonomy" id="229202"/>
    <lineage>
        <taxon>Eukaryota</taxon>
        <taxon>Viridiplantae</taxon>
        <taxon>Streptophyta</taxon>
        <taxon>Embryophyta</taxon>
        <taxon>Tracheophyta</taxon>
        <taxon>Spermatophyta</taxon>
        <taxon>Magnoliopsida</taxon>
        <taxon>eudicotyledons</taxon>
        <taxon>Gunneridae</taxon>
        <taxon>Pentapetalae</taxon>
        <taxon>asterids</taxon>
        <taxon>Ericales</taxon>
        <taxon>Ericaceae</taxon>
        <taxon>Vaccinioideae</taxon>
        <taxon>Vaccinieae</taxon>
        <taxon>Vaccinium</taxon>
    </lineage>
</organism>
<proteinExistence type="predicted"/>
<reference evidence="1 2" key="1">
    <citation type="journal article" date="2021" name="Hortic Res">
        <title>High-quality reference genome and annotation aids understanding of berry development for evergreen blueberry (Vaccinium darrowii).</title>
        <authorList>
            <person name="Yu J."/>
            <person name="Hulse-Kemp A.M."/>
            <person name="Babiker E."/>
            <person name="Staton M."/>
        </authorList>
    </citation>
    <scope>NUCLEOTIDE SEQUENCE [LARGE SCALE GENOMIC DNA]</scope>
    <source>
        <strain evidence="2">cv. NJ 8807/NJ 8810</strain>
        <tissue evidence="1">Young leaf</tissue>
    </source>
</reference>
<dbReference type="EMBL" id="CM037153">
    <property type="protein sequence ID" value="KAH7858498.1"/>
    <property type="molecule type" value="Genomic_DNA"/>
</dbReference>
<protein>
    <submittedName>
        <fullName evidence="1">Uncharacterized protein</fullName>
    </submittedName>
</protein>
<keyword evidence="2" id="KW-1185">Reference proteome</keyword>